<dbReference type="KEGG" id="rha:RHA1_ro03152"/>
<dbReference type="NCBIfam" id="NF046112">
    <property type="entry name" value="MSMEG_6209_Nter"/>
    <property type="match status" value="1"/>
</dbReference>
<dbReference type="PATRIC" id="fig|101510.16.peg.3190"/>
<evidence type="ECO:0000313" key="2">
    <source>
        <dbReference type="Proteomes" id="UP000008710"/>
    </source>
</evidence>
<dbReference type="AlphaFoldDB" id="Q0SBY1"/>
<dbReference type="HOGENOM" id="CLU_189204_0_0_11"/>
<organism evidence="1 2">
    <name type="scientific">Rhodococcus jostii (strain RHA1)</name>
    <dbReference type="NCBI Taxonomy" id="101510"/>
    <lineage>
        <taxon>Bacteria</taxon>
        <taxon>Bacillati</taxon>
        <taxon>Actinomycetota</taxon>
        <taxon>Actinomycetes</taxon>
        <taxon>Mycobacteriales</taxon>
        <taxon>Nocardiaceae</taxon>
        <taxon>Rhodococcus</taxon>
    </lineage>
</organism>
<sequence>MDVTEKQHLDAVRAQLVRRYQFVDPDLVGEMVDTAHHRFDGCRIRDFVPLLVERAAIRSLDAALAAGAATPATVPAAVPAEHHTML</sequence>
<name>Q0SBY1_RHOJR</name>
<dbReference type="eggNOG" id="ENOG5032CK8">
    <property type="taxonomic scope" value="Bacteria"/>
</dbReference>
<dbReference type="EMBL" id="CP000431">
    <property type="protein sequence ID" value="ABG94955.1"/>
    <property type="molecule type" value="Genomic_DNA"/>
</dbReference>
<dbReference type="RefSeq" id="WP_011595815.1">
    <property type="nucleotide sequence ID" value="NC_008268.1"/>
</dbReference>
<dbReference type="Proteomes" id="UP000008710">
    <property type="component" value="Chromosome"/>
</dbReference>
<protein>
    <submittedName>
        <fullName evidence="1">Uncharacterized protein</fullName>
    </submittedName>
</protein>
<evidence type="ECO:0000313" key="1">
    <source>
        <dbReference type="EMBL" id="ABG94955.1"/>
    </source>
</evidence>
<dbReference type="Gene3D" id="1.10.8.1060">
    <property type="entry name" value="Corynebacterium glutamicum thioredoxin-dependent arsenate reductase, N-terminal domain"/>
    <property type="match status" value="1"/>
</dbReference>
<dbReference type="OrthoDB" id="4277148at2"/>
<reference evidence="2" key="1">
    <citation type="journal article" date="2006" name="Proc. Natl. Acad. Sci. U.S.A.">
        <title>The complete genome of Rhodococcus sp. RHA1 provides insights into a catabolic powerhouse.</title>
        <authorList>
            <person name="McLeod M.P."/>
            <person name="Warren R.L."/>
            <person name="Hsiao W.W.L."/>
            <person name="Araki N."/>
            <person name="Myhre M."/>
            <person name="Fernandes C."/>
            <person name="Miyazawa D."/>
            <person name="Wong W."/>
            <person name="Lillquist A.L."/>
            <person name="Wang D."/>
            <person name="Dosanjh M."/>
            <person name="Hara H."/>
            <person name="Petrescu A."/>
            <person name="Morin R.D."/>
            <person name="Yang G."/>
            <person name="Stott J.M."/>
            <person name="Schein J.E."/>
            <person name="Shin H."/>
            <person name="Smailus D."/>
            <person name="Siddiqui A.S."/>
            <person name="Marra M.A."/>
            <person name="Jones S.J.M."/>
            <person name="Holt R."/>
            <person name="Brinkman F.S.L."/>
            <person name="Miyauchi K."/>
            <person name="Fukuda M."/>
            <person name="Davies J.E."/>
            <person name="Mohn W.W."/>
            <person name="Eltis L.D."/>
        </authorList>
    </citation>
    <scope>NUCLEOTIDE SEQUENCE [LARGE SCALE GENOMIC DNA]</scope>
    <source>
        <strain evidence="2">RHA1</strain>
    </source>
</reference>
<gene>
    <name evidence="1" type="ordered locus">RHA1_ro03152</name>
</gene>
<accession>Q0SBY1</accession>
<proteinExistence type="predicted"/>